<organism evidence="1 2">
    <name type="scientific">Mucilaginibacter polytrichastri</name>
    <dbReference type="NCBI Taxonomy" id="1302689"/>
    <lineage>
        <taxon>Bacteria</taxon>
        <taxon>Pseudomonadati</taxon>
        <taxon>Bacteroidota</taxon>
        <taxon>Sphingobacteriia</taxon>
        <taxon>Sphingobacteriales</taxon>
        <taxon>Sphingobacteriaceae</taxon>
        <taxon>Mucilaginibacter</taxon>
    </lineage>
</organism>
<dbReference type="Pfam" id="PF12771">
    <property type="entry name" value="SusD-like_2"/>
    <property type="match status" value="1"/>
</dbReference>
<dbReference type="SUPFAM" id="SSF48452">
    <property type="entry name" value="TPR-like"/>
    <property type="match status" value="1"/>
</dbReference>
<evidence type="ECO:0000313" key="2">
    <source>
        <dbReference type="Proteomes" id="UP000186720"/>
    </source>
</evidence>
<name>A0A1Q6A0F4_9SPHI</name>
<evidence type="ECO:0000313" key="1">
    <source>
        <dbReference type="EMBL" id="OKS87499.1"/>
    </source>
</evidence>
<comment type="caution">
    <text evidence="1">The sequence shown here is derived from an EMBL/GenBank/DDBJ whole genome shotgun (WGS) entry which is preliminary data.</text>
</comment>
<protein>
    <recommendedName>
        <fullName evidence="3">Starch-binding associating with outer membrane</fullName>
    </recommendedName>
</protein>
<gene>
    <name evidence="1" type="ORF">RG47T_2960</name>
</gene>
<dbReference type="EMBL" id="MPPL01000001">
    <property type="protein sequence ID" value="OKS87499.1"/>
    <property type="molecule type" value="Genomic_DNA"/>
</dbReference>
<dbReference type="InterPro" id="IPR041662">
    <property type="entry name" value="SusD-like_2"/>
</dbReference>
<evidence type="ECO:0008006" key="3">
    <source>
        <dbReference type="Google" id="ProtNLM"/>
    </source>
</evidence>
<dbReference type="AlphaFoldDB" id="A0A1Q6A0F4"/>
<sequence>MVLTLIYHSKQVAIMKKIFKNYMPLLALLLLVSSCKKSFEELTQNNNKPNNVPASLLFNGVANSLANLQGNSDLPENSSEIYDQYYLYNYDYYGNNRYDFGGGPDYYTTLKNVVSMEQQAAKAGLPALNPYTALGKFFRAYFFSKMSLEMGDIPMTQALQGLDGLESAYDKQKAVMQQSLAWLESANTDLTSLIAAGDNNLTNDIYFSNNLVKWQQVVNTFKLRLLIQLSKKATTDPDMNIPAQFAAIVNDSKKYPIMTSSSDNMQYVFVSPNNYYPSNPQNFGQSGSRKNTSSTYISLLTTLKDPRVFVTAEPARYSVDTLKKSPTDFASFIGADPGLDLGIMYNNAGLQRYSFINRKHFYSTFTGEPSIQIGYPELMFNIAEGINRGWVTGGDAEAYYQAGIKASMASYSIPDNGTFTAYFYRPGSTDVTAASNYDTYLIPTNFATYYNQTGVKYSAGNDGLTKILQQKYIALFRHSGLESYFTYRRTGIPVFTTGPGTGNGSRIASRFKYPSAEQTANAANYNKALQSQYAGNDDINGIMWVLK</sequence>
<dbReference type="Proteomes" id="UP000186720">
    <property type="component" value="Unassembled WGS sequence"/>
</dbReference>
<proteinExistence type="predicted"/>
<dbReference type="Gene3D" id="1.25.40.390">
    <property type="match status" value="1"/>
</dbReference>
<reference evidence="1 2" key="1">
    <citation type="submission" date="2016-11" db="EMBL/GenBank/DDBJ databases">
        <title>Whole Genome Sequencing of Mucilaginibacter polytrichastri RG4-7(T) isolated from the moss sample.</title>
        <authorList>
            <person name="Li Y."/>
        </authorList>
    </citation>
    <scope>NUCLEOTIDE SEQUENCE [LARGE SCALE GENOMIC DNA]</scope>
    <source>
        <strain evidence="1 2">RG4-7</strain>
    </source>
</reference>
<accession>A0A1Q6A0F4</accession>
<dbReference type="InterPro" id="IPR011990">
    <property type="entry name" value="TPR-like_helical_dom_sf"/>
</dbReference>
<dbReference type="STRING" id="1302689.RG47T_2960"/>
<keyword evidence="2" id="KW-1185">Reference proteome</keyword>